<sequence>MKLIRSVFIFLSLAFSLNTTAESVVIECYECTSEQRHSKALSWGEINAPYIPKPYVDMYDPPLITILNLKGAKASTYKVWKEDGFYTPGASRQFHVIARQTETDVKVASLLDELKHSLNDFRGTVLSMTVPDDVIEDAWEFVGCGYCKDRVHEWLEGKFGYHKERVSQTIADLVAEFHLIRDELPRTYRLDLEAGGYIVIELTLRADTEFSLEVLEAFDQDNNEIELDVTNLGSTAYYLNDADRAREINDFIIDFGYFLPTQSGRVTIEQCPDGDVVGGPCS</sequence>
<accession>A0A3N1P2V4</accession>
<reference evidence="2 3" key="1">
    <citation type="submission" date="2018-11" db="EMBL/GenBank/DDBJ databases">
        <title>Genomic Encyclopedia of Type Strains, Phase IV (KMG-IV): sequencing the most valuable type-strain genomes for metagenomic binning, comparative biology and taxonomic classification.</title>
        <authorList>
            <person name="Goeker M."/>
        </authorList>
    </citation>
    <scope>NUCLEOTIDE SEQUENCE [LARGE SCALE GENOMIC DNA]</scope>
    <source>
        <strain evidence="2 3">DSM 16974</strain>
    </source>
</reference>
<comment type="caution">
    <text evidence="2">The sequence shown here is derived from an EMBL/GenBank/DDBJ whole genome shotgun (WGS) entry which is preliminary data.</text>
</comment>
<gene>
    <name evidence="2" type="ORF">EDC38_1681</name>
</gene>
<dbReference type="EMBL" id="RJUK01000001">
    <property type="protein sequence ID" value="ROQ21060.1"/>
    <property type="molecule type" value="Genomic_DNA"/>
</dbReference>
<keyword evidence="3" id="KW-1185">Reference proteome</keyword>
<feature type="chain" id="PRO_5018102210" evidence="1">
    <location>
        <begin position="22"/>
        <end position="282"/>
    </location>
</feature>
<dbReference type="Proteomes" id="UP000273643">
    <property type="component" value="Unassembled WGS sequence"/>
</dbReference>
<keyword evidence="1" id="KW-0732">Signal</keyword>
<name>A0A3N1P2V4_9GAMM</name>
<dbReference type="RefSeq" id="WP_123638110.1">
    <property type="nucleotide sequence ID" value="NZ_RJUK01000001.1"/>
</dbReference>
<proteinExistence type="predicted"/>
<feature type="signal peptide" evidence="1">
    <location>
        <begin position="1"/>
        <end position="21"/>
    </location>
</feature>
<dbReference type="OrthoDB" id="6399586at2"/>
<evidence type="ECO:0000313" key="3">
    <source>
        <dbReference type="Proteomes" id="UP000273643"/>
    </source>
</evidence>
<evidence type="ECO:0000313" key="2">
    <source>
        <dbReference type="EMBL" id="ROQ21060.1"/>
    </source>
</evidence>
<organism evidence="2 3">
    <name type="scientific">Marinimicrobium koreense</name>
    <dbReference type="NCBI Taxonomy" id="306545"/>
    <lineage>
        <taxon>Bacteria</taxon>
        <taxon>Pseudomonadati</taxon>
        <taxon>Pseudomonadota</taxon>
        <taxon>Gammaproteobacteria</taxon>
        <taxon>Cellvibrionales</taxon>
        <taxon>Cellvibrionaceae</taxon>
        <taxon>Marinimicrobium</taxon>
    </lineage>
</organism>
<dbReference type="AlphaFoldDB" id="A0A3N1P2V4"/>
<evidence type="ECO:0000256" key="1">
    <source>
        <dbReference type="SAM" id="SignalP"/>
    </source>
</evidence>
<protein>
    <submittedName>
        <fullName evidence="2">Uncharacterized protein</fullName>
    </submittedName>
</protein>